<dbReference type="AlphaFoldDB" id="A0A6A6TSP5"/>
<keyword evidence="3" id="KW-1185">Reference proteome</keyword>
<reference evidence="2" key="1">
    <citation type="journal article" date="2020" name="Stud. Mycol.">
        <title>101 Dothideomycetes genomes: a test case for predicting lifestyles and emergence of pathogens.</title>
        <authorList>
            <person name="Haridas S."/>
            <person name="Albert R."/>
            <person name="Binder M."/>
            <person name="Bloem J."/>
            <person name="Labutti K."/>
            <person name="Salamov A."/>
            <person name="Andreopoulos B."/>
            <person name="Baker S."/>
            <person name="Barry K."/>
            <person name="Bills G."/>
            <person name="Bluhm B."/>
            <person name="Cannon C."/>
            <person name="Castanera R."/>
            <person name="Culley D."/>
            <person name="Daum C."/>
            <person name="Ezra D."/>
            <person name="Gonzalez J."/>
            <person name="Henrissat B."/>
            <person name="Kuo A."/>
            <person name="Liang C."/>
            <person name="Lipzen A."/>
            <person name="Lutzoni F."/>
            <person name="Magnuson J."/>
            <person name="Mondo S."/>
            <person name="Nolan M."/>
            <person name="Ohm R."/>
            <person name="Pangilinan J."/>
            <person name="Park H.-J."/>
            <person name="Ramirez L."/>
            <person name="Alfaro M."/>
            <person name="Sun H."/>
            <person name="Tritt A."/>
            <person name="Yoshinaga Y."/>
            <person name="Zwiers L.-H."/>
            <person name="Turgeon B."/>
            <person name="Goodwin S."/>
            <person name="Spatafora J."/>
            <person name="Crous P."/>
            <person name="Grigoriev I."/>
        </authorList>
    </citation>
    <scope>NUCLEOTIDE SEQUENCE</scope>
    <source>
        <strain evidence="2">CBS 122681</strain>
    </source>
</reference>
<feature type="region of interest" description="Disordered" evidence="1">
    <location>
        <begin position="207"/>
        <end position="273"/>
    </location>
</feature>
<accession>A0A6A6TSP5</accession>
<feature type="compositionally biased region" description="Polar residues" evidence="1">
    <location>
        <begin position="207"/>
        <end position="224"/>
    </location>
</feature>
<feature type="region of interest" description="Disordered" evidence="1">
    <location>
        <begin position="97"/>
        <end position="121"/>
    </location>
</feature>
<evidence type="ECO:0000256" key="1">
    <source>
        <dbReference type="SAM" id="MobiDB-lite"/>
    </source>
</evidence>
<protein>
    <submittedName>
        <fullName evidence="2">Uncharacterized protein</fullName>
    </submittedName>
</protein>
<proteinExistence type="predicted"/>
<feature type="region of interest" description="Disordered" evidence="1">
    <location>
        <begin position="285"/>
        <end position="329"/>
    </location>
</feature>
<feature type="region of interest" description="Disordered" evidence="1">
    <location>
        <begin position="552"/>
        <end position="580"/>
    </location>
</feature>
<dbReference type="Proteomes" id="UP000799324">
    <property type="component" value="Unassembled WGS sequence"/>
</dbReference>
<feature type="region of interest" description="Disordered" evidence="1">
    <location>
        <begin position="361"/>
        <end position="380"/>
    </location>
</feature>
<feature type="compositionally biased region" description="Basic and acidic residues" evidence="1">
    <location>
        <begin position="233"/>
        <end position="248"/>
    </location>
</feature>
<feature type="compositionally biased region" description="Acidic residues" evidence="1">
    <location>
        <begin position="249"/>
        <end position="258"/>
    </location>
</feature>
<evidence type="ECO:0000313" key="2">
    <source>
        <dbReference type="EMBL" id="KAF2662842.1"/>
    </source>
</evidence>
<organism evidence="2 3">
    <name type="scientific">Lophiostoma macrostomum CBS 122681</name>
    <dbReference type="NCBI Taxonomy" id="1314788"/>
    <lineage>
        <taxon>Eukaryota</taxon>
        <taxon>Fungi</taxon>
        <taxon>Dikarya</taxon>
        <taxon>Ascomycota</taxon>
        <taxon>Pezizomycotina</taxon>
        <taxon>Dothideomycetes</taxon>
        <taxon>Pleosporomycetidae</taxon>
        <taxon>Pleosporales</taxon>
        <taxon>Lophiostomataceae</taxon>
        <taxon>Lophiostoma</taxon>
    </lineage>
</organism>
<gene>
    <name evidence="2" type="ORF">K491DRAFT_4442</name>
</gene>
<feature type="compositionally biased region" description="Polar residues" evidence="1">
    <location>
        <begin position="409"/>
        <end position="422"/>
    </location>
</feature>
<feature type="region of interest" description="Disordered" evidence="1">
    <location>
        <begin position="389"/>
        <end position="447"/>
    </location>
</feature>
<dbReference type="EMBL" id="MU004288">
    <property type="protein sequence ID" value="KAF2662842.1"/>
    <property type="molecule type" value="Genomic_DNA"/>
</dbReference>
<feature type="compositionally biased region" description="Basic and acidic residues" evidence="1">
    <location>
        <begin position="571"/>
        <end position="580"/>
    </location>
</feature>
<evidence type="ECO:0000313" key="3">
    <source>
        <dbReference type="Proteomes" id="UP000799324"/>
    </source>
</evidence>
<name>A0A6A6TSP5_9PLEO</name>
<sequence length="580" mass="60596">MYSLEWIQNLALDYVAFTQYAAGLSDQDTAEVLQFLVHLVQDVGSGVTKRDTDASIAVRHIIANLLGAKRQYAEIHSIGIVLHELHTAKTKHLQPIRTGPILVPTPPPTSEEAPMSSATASPIPSASALALNFTASRLKGRQLIVPVVQELGPYPWSEAGVDGSIPESTEESDNVASSGTFDAYLKKIRGGVNKGKTAIGKMLSFLTSGTTGDLSSDDTVSNGTAEEETAANPKEHQDDDASSKHGDESQDTSEDPPWDEPISGGDFTDIASSLDDPAAEIDSLLNNENANVPLDGPTPSRGSEEDEVSLNARQEDPSSEDGVAQDDTLSSQDYADFLGAINEASSNLEELIKERFEGFDTDSLANADDGDVDGTSGSGTVLRDLKTATAANLARNPQSPGSSEVGADQNISPSTSQQTTQEPDPITPDDAAASSDNTPVADTSVDPSKIADIIQGIVPGFTAEDLPLPVDVDPATVPVPAGVLNDTTPLADADMDFGDDVASPADAVSVPDSSILDAIAPVGDPDMDFADEGAPSSAPGVSEAGQKMADAVKDTPLDMLEVNGPGSGEMSEDRWTWDKL</sequence>